<dbReference type="Proteomes" id="UP001358586">
    <property type="component" value="Chromosome 8"/>
</dbReference>
<accession>A0ABR0NVR1</accession>
<protein>
    <submittedName>
        <fullName evidence="1">Uncharacterized protein</fullName>
    </submittedName>
</protein>
<evidence type="ECO:0000313" key="2">
    <source>
        <dbReference type="Proteomes" id="UP001358586"/>
    </source>
</evidence>
<gene>
    <name evidence="1" type="ORF">PVK06_025703</name>
</gene>
<evidence type="ECO:0000313" key="1">
    <source>
        <dbReference type="EMBL" id="KAK5810391.1"/>
    </source>
</evidence>
<reference evidence="1 2" key="1">
    <citation type="submission" date="2023-03" db="EMBL/GenBank/DDBJ databases">
        <title>WGS of Gossypium arboreum.</title>
        <authorList>
            <person name="Yu D."/>
        </authorList>
    </citation>
    <scope>NUCLEOTIDE SEQUENCE [LARGE SCALE GENOMIC DNA]</scope>
    <source>
        <tissue evidence="1">Leaf</tissue>
    </source>
</reference>
<keyword evidence="2" id="KW-1185">Reference proteome</keyword>
<name>A0ABR0NVR1_GOSAR</name>
<sequence length="57" mass="6488">MNHNPPLFNQQSNQTQIIDIDEPIQDLEDLDLIPIIDLNVLIGTSLTKLVRIGVYFV</sequence>
<comment type="caution">
    <text evidence="1">The sequence shown here is derived from an EMBL/GenBank/DDBJ whole genome shotgun (WGS) entry which is preliminary data.</text>
</comment>
<proteinExistence type="predicted"/>
<organism evidence="1 2">
    <name type="scientific">Gossypium arboreum</name>
    <name type="common">Tree cotton</name>
    <name type="synonym">Gossypium nanking</name>
    <dbReference type="NCBI Taxonomy" id="29729"/>
    <lineage>
        <taxon>Eukaryota</taxon>
        <taxon>Viridiplantae</taxon>
        <taxon>Streptophyta</taxon>
        <taxon>Embryophyta</taxon>
        <taxon>Tracheophyta</taxon>
        <taxon>Spermatophyta</taxon>
        <taxon>Magnoliopsida</taxon>
        <taxon>eudicotyledons</taxon>
        <taxon>Gunneridae</taxon>
        <taxon>Pentapetalae</taxon>
        <taxon>rosids</taxon>
        <taxon>malvids</taxon>
        <taxon>Malvales</taxon>
        <taxon>Malvaceae</taxon>
        <taxon>Malvoideae</taxon>
        <taxon>Gossypium</taxon>
    </lineage>
</organism>
<dbReference type="EMBL" id="JARKNE010000008">
    <property type="protein sequence ID" value="KAK5810391.1"/>
    <property type="molecule type" value="Genomic_DNA"/>
</dbReference>